<evidence type="ECO:0000313" key="1">
    <source>
        <dbReference type="EMBL" id="HIZ23092.1"/>
    </source>
</evidence>
<dbReference type="Proteomes" id="UP000824041">
    <property type="component" value="Unassembled WGS sequence"/>
</dbReference>
<gene>
    <name evidence="1" type="ORF">IAA21_09910</name>
</gene>
<evidence type="ECO:0000313" key="2">
    <source>
        <dbReference type="Proteomes" id="UP000824041"/>
    </source>
</evidence>
<comment type="caution">
    <text evidence="1">The sequence shown here is derived from an EMBL/GenBank/DDBJ whole genome shotgun (WGS) entry which is preliminary data.</text>
</comment>
<reference evidence="1" key="2">
    <citation type="submission" date="2021-04" db="EMBL/GenBank/DDBJ databases">
        <authorList>
            <person name="Gilroy R."/>
        </authorList>
    </citation>
    <scope>NUCLEOTIDE SEQUENCE</scope>
    <source>
        <strain evidence="1">14324</strain>
    </source>
</reference>
<dbReference type="AlphaFoldDB" id="A0A9D2DTP7"/>
<dbReference type="EMBL" id="DXBU01000133">
    <property type="protein sequence ID" value="HIZ23092.1"/>
    <property type="molecule type" value="Genomic_DNA"/>
</dbReference>
<name>A0A9D2DTP7_9FIRM</name>
<reference evidence="1" key="1">
    <citation type="journal article" date="2021" name="PeerJ">
        <title>Extensive microbial diversity within the chicken gut microbiome revealed by metagenomics and culture.</title>
        <authorList>
            <person name="Gilroy R."/>
            <person name="Ravi A."/>
            <person name="Getino M."/>
            <person name="Pursley I."/>
            <person name="Horton D.L."/>
            <person name="Alikhan N.F."/>
            <person name="Baker D."/>
            <person name="Gharbi K."/>
            <person name="Hall N."/>
            <person name="Watson M."/>
            <person name="Adriaenssens E.M."/>
            <person name="Foster-Nyarko E."/>
            <person name="Jarju S."/>
            <person name="Secka A."/>
            <person name="Antonio M."/>
            <person name="Oren A."/>
            <person name="Chaudhuri R.R."/>
            <person name="La Ragione R."/>
            <person name="Hildebrand F."/>
            <person name="Pallen M.J."/>
        </authorList>
    </citation>
    <scope>NUCLEOTIDE SEQUENCE</scope>
    <source>
        <strain evidence="1">14324</strain>
    </source>
</reference>
<sequence>MNGKKHSGKSVPSVKKFSKKFRLLRNVYRNRKRLGNVTYSVLYLAAEYLKRKGNKI</sequence>
<organism evidence="1 2">
    <name type="scientific">Candidatus Blautia faecigallinarum</name>
    <dbReference type="NCBI Taxonomy" id="2838488"/>
    <lineage>
        <taxon>Bacteria</taxon>
        <taxon>Bacillati</taxon>
        <taxon>Bacillota</taxon>
        <taxon>Clostridia</taxon>
        <taxon>Lachnospirales</taxon>
        <taxon>Lachnospiraceae</taxon>
        <taxon>Blautia</taxon>
    </lineage>
</organism>
<protein>
    <submittedName>
        <fullName evidence="1">Uncharacterized protein</fullName>
    </submittedName>
</protein>
<proteinExistence type="predicted"/>
<accession>A0A9D2DTP7</accession>